<evidence type="ECO:0000256" key="9">
    <source>
        <dbReference type="SAM" id="MobiDB-lite"/>
    </source>
</evidence>
<sequence>LLTRWREEASRAVGQHLVASRHNCCLELPHRQPRRGRTAAGRGRTAWRPRTGSGAQQRVPERVPNTTWEASLHYKKISSSTEDQCRANCLSDFFCVAALMTSGTECAEMAALTNGRQANDAAPKALIKVRTSKQQSALAATAVLPYKVVTNVLGLLLVVAAMGSILALHHLNKKNTARQEVLGVGAFSWKELHRATNGFEKLLGKGSSGEVYLGVLKSANPPQHVAVKWLVASMRRQAQDAGARVHARAVEYFDDGCASPFIHYDIKLDNILLDGRDVPRITNFGISKLLGSHQVHATVTNVRSTRGYIAPEWIRGEARVDTKADVSSVHGGRSSCCPGMTRADTTEDLERVERYARVAFWCMEPNPALRPTMHQVVQMLEGATEAEVLPDPPACYLE</sequence>
<feature type="domain" description="Protein kinase" evidence="10">
    <location>
        <begin position="94"/>
        <end position="398"/>
    </location>
</feature>
<evidence type="ECO:0000256" key="7">
    <source>
        <dbReference type="PROSITE-ProRule" id="PRU10141"/>
    </source>
</evidence>
<dbReference type="InterPro" id="IPR000719">
    <property type="entry name" value="Prot_kinase_dom"/>
</dbReference>
<keyword evidence="12" id="KW-1185">Reference proteome</keyword>
<keyword evidence="4 7" id="KW-0547">Nucleotide-binding</keyword>
<evidence type="ECO:0000256" key="1">
    <source>
        <dbReference type="ARBA" id="ARBA00022679"/>
    </source>
</evidence>
<feature type="compositionally biased region" description="Low complexity" evidence="9">
    <location>
        <begin position="38"/>
        <end position="52"/>
    </location>
</feature>
<dbReference type="PROSITE" id="PS00107">
    <property type="entry name" value="PROTEIN_KINASE_ATP"/>
    <property type="match status" value="1"/>
</dbReference>
<dbReference type="InterPro" id="IPR017441">
    <property type="entry name" value="Protein_kinase_ATP_BS"/>
</dbReference>
<gene>
    <name evidence="11" type="ORF">EJB05_41796</name>
</gene>
<dbReference type="GO" id="GO:0004674">
    <property type="term" value="F:protein serine/threonine kinase activity"/>
    <property type="evidence" value="ECO:0007669"/>
    <property type="project" value="UniProtKB-KW"/>
</dbReference>
<evidence type="ECO:0000256" key="8">
    <source>
        <dbReference type="RuleBase" id="RU000304"/>
    </source>
</evidence>
<dbReference type="Gene3D" id="1.10.510.10">
    <property type="entry name" value="Transferase(Phosphotransferase) domain 1"/>
    <property type="match status" value="2"/>
</dbReference>
<keyword evidence="2" id="KW-0732">Signal</keyword>
<dbReference type="Gene3D" id="3.30.200.20">
    <property type="entry name" value="Phosphorylase Kinase, domain 1"/>
    <property type="match status" value="1"/>
</dbReference>
<dbReference type="PANTHER" id="PTHR47976:SF10">
    <property type="entry name" value="RECEPTOR-LIKE SERINE_THREONINE-PROTEIN KINASE"/>
    <property type="match status" value="1"/>
</dbReference>
<evidence type="ECO:0000313" key="11">
    <source>
        <dbReference type="EMBL" id="TVU08392.1"/>
    </source>
</evidence>
<keyword evidence="8" id="KW-0723">Serine/threonine-protein kinase</keyword>
<keyword evidence="5" id="KW-0418">Kinase</keyword>
<accession>A0A5J9TAQ1</accession>
<dbReference type="PROSITE" id="PS50011">
    <property type="entry name" value="PROTEIN_KINASE_DOM"/>
    <property type="match status" value="1"/>
</dbReference>
<name>A0A5J9TAQ1_9POAL</name>
<dbReference type="InterPro" id="IPR051343">
    <property type="entry name" value="G-type_lectin_kinases/EP1-like"/>
</dbReference>
<evidence type="ECO:0000256" key="6">
    <source>
        <dbReference type="ARBA" id="ARBA00022840"/>
    </source>
</evidence>
<comment type="similarity">
    <text evidence="8">Belongs to the protein kinase superfamily.</text>
</comment>
<dbReference type="InterPro" id="IPR011009">
    <property type="entry name" value="Kinase-like_dom_sf"/>
</dbReference>
<evidence type="ECO:0000256" key="5">
    <source>
        <dbReference type="ARBA" id="ARBA00022777"/>
    </source>
</evidence>
<feature type="region of interest" description="Disordered" evidence="9">
    <location>
        <begin position="33"/>
        <end position="61"/>
    </location>
</feature>
<dbReference type="GO" id="GO:0005524">
    <property type="term" value="F:ATP binding"/>
    <property type="evidence" value="ECO:0007669"/>
    <property type="project" value="UniProtKB-UniRule"/>
</dbReference>
<dbReference type="PROSITE" id="PS00108">
    <property type="entry name" value="PROTEIN_KINASE_ST"/>
    <property type="match status" value="1"/>
</dbReference>
<dbReference type="EMBL" id="RWGY01000039">
    <property type="protein sequence ID" value="TVU08392.1"/>
    <property type="molecule type" value="Genomic_DNA"/>
</dbReference>
<feature type="non-terminal residue" evidence="11">
    <location>
        <position position="1"/>
    </location>
</feature>
<organism evidence="11 12">
    <name type="scientific">Eragrostis curvula</name>
    <name type="common">weeping love grass</name>
    <dbReference type="NCBI Taxonomy" id="38414"/>
    <lineage>
        <taxon>Eukaryota</taxon>
        <taxon>Viridiplantae</taxon>
        <taxon>Streptophyta</taxon>
        <taxon>Embryophyta</taxon>
        <taxon>Tracheophyta</taxon>
        <taxon>Spermatophyta</taxon>
        <taxon>Magnoliopsida</taxon>
        <taxon>Liliopsida</taxon>
        <taxon>Poales</taxon>
        <taxon>Poaceae</taxon>
        <taxon>PACMAD clade</taxon>
        <taxon>Chloridoideae</taxon>
        <taxon>Eragrostideae</taxon>
        <taxon>Eragrostidinae</taxon>
        <taxon>Eragrostis</taxon>
    </lineage>
</organism>
<evidence type="ECO:0000256" key="4">
    <source>
        <dbReference type="ARBA" id="ARBA00022741"/>
    </source>
</evidence>
<feature type="binding site" evidence="7">
    <location>
        <position position="228"/>
    </location>
    <ligand>
        <name>ATP</name>
        <dbReference type="ChEBI" id="CHEBI:30616"/>
    </ligand>
</feature>
<dbReference type="Pfam" id="PF00069">
    <property type="entry name" value="Pkinase"/>
    <property type="match status" value="1"/>
</dbReference>
<keyword evidence="6 7" id="KW-0067">ATP-binding</keyword>
<evidence type="ECO:0000256" key="2">
    <source>
        <dbReference type="ARBA" id="ARBA00022729"/>
    </source>
</evidence>
<evidence type="ECO:0000313" key="12">
    <source>
        <dbReference type="Proteomes" id="UP000324897"/>
    </source>
</evidence>
<proteinExistence type="inferred from homology"/>
<dbReference type="Proteomes" id="UP000324897">
    <property type="component" value="Chromosome 3"/>
</dbReference>
<dbReference type="PANTHER" id="PTHR47976">
    <property type="entry name" value="G-TYPE LECTIN S-RECEPTOR-LIKE SERINE/THREONINE-PROTEIN KINASE SD2-5"/>
    <property type="match status" value="1"/>
</dbReference>
<dbReference type="OrthoDB" id="4062651at2759"/>
<dbReference type="SMART" id="SM00220">
    <property type="entry name" value="S_TKc"/>
    <property type="match status" value="1"/>
</dbReference>
<evidence type="ECO:0000256" key="3">
    <source>
        <dbReference type="ARBA" id="ARBA00022734"/>
    </source>
</evidence>
<comment type="caution">
    <text evidence="11">The sequence shown here is derived from an EMBL/GenBank/DDBJ whole genome shotgun (WGS) entry which is preliminary data.</text>
</comment>
<evidence type="ECO:0000259" key="10">
    <source>
        <dbReference type="PROSITE" id="PS50011"/>
    </source>
</evidence>
<dbReference type="GO" id="GO:0030246">
    <property type="term" value="F:carbohydrate binding"/>
    <property type="evidence" value="ECO:0007669"/>
    <property type="project" value="UniProtKB-KW"/>
</dbReference>
<keyword evidence="1" id="KW-0808">Transferase</keyword>
<reference evidence="11 12" key="1">
    <citation type="journal article" date="2019" name="Sci. Rep.">
        <title>A high-quality genome of Eragrostis curvula grass provides insights into Poaceae evolution and supports new strategies to enhance forage quality.</title>
        <authorList>
            <person name="Carballo J."/>
            <person name="Santos B.A.C.M."/>
            <person name="Zappacosta D."/>
            <person name="Garbus I."/>
            <person name="Selva J.P."/>
            <person name="Gallo C.A."/>
            <person name="Diaz A."/>
            <person name="Albertini E."/>
            <person name="Caccamo M."/>
            <person name="Echenique V."/>
        </authorList>
    </citation>
    <scope>NUCLEOTIDE SEQUENCE [LARGE SCALE GENOMIC DNA]</scope>
    <source>
        <strain evidence="12">cv. Victoria</strain>
        <tissue evidence="11">Leaf</tissue>
    </source>
</reference>
<dbReference type="AlphaFoldDB" id="A0A5J9TAQ1"/>
<protein>
    <recommendedName>
        <fullName evidence="10">Protein kinase domain-containing protein</fullName>
    </recommendedName>
</protein>
<keyword evidence="3" id="KW-0430">Lectin</keyword>
<dbReference type="InterPro" id="IPR008271">
    <property type="entry name" value="Ser/Thr_kinase_AS"/>
</dbReference>
<dbReference type="SUPFAM" id="SSF56112">
    <property type="entry name" value="Protein kinase-like (PK-like)"/>
    <property type="match status" value="1"/>
</dbReference>